<dbReference type="EMBL" id="CP025781">
    <property type="protein sequence ID" value="QBC42904.1"/>
    <property type="molecule type" value="Genomic_DNA"/>
</dbReference>
<gene>
    <name evidence="1" type="ORF">C1H71_04630</name>
</gene>
<dbReference type="Proteomes" id="UP000515917">
    <property type="component" value="Chromosome"/>
</dbReference>
<keyword evidence="2" id="KW-1185">Reference proteome</keyword>
<name>A0A7G3G6T3_9NEIS</name>
<sequence>MTTDVMKLILEWAGPFSTFLVGVPAVYFARKSANQLEISNKLDNAVLTVRAFEILVGHVTREDTSIDLEYVVAFSDYNVNVHKFFNKKTTRFINKYYERVYQYCFYLRSNRNDAVEQYAESDRFIAFRDEIMPKIKKELNKLPIPISEIFNTPTKEKSGFYSWFLQKLPHA</sequence>
<evidence type="ECO:0000313" key="2">
    <source>
        <dbReference type="Proteomes" id="UP000515917"/>
    </source>
</evidence>
<accession>A0A7G3G6T3</accession>
<organism evidence="1 2">
    <name type="scientific">Iodobacter fluviatilis</name>
    <dbReference type="NCBI Taxonomy" id="537"/>
    <lineage>
        <taxon>Bacteria</taxon>
        <taxon>Pseudomonadati</taxon>
        <taxon>Pseudomonadota</taxon>
        <taxon>Betaproteobacteria</taxon>
        <taxon>Neisseriales</taxon>
        <taxon>Chitinibacteraceae</taxon>
        <taxon>Iodobacter</taxon>
    </lineage>
</organism>
<evidence type="ECO:0000313" key="1">
    <source>
        <dbReference type="EMBL" id="QBC42904.1"/>
    </source>
</evidence>
<dbReference type="RefSeq" id="WP_130105513.1">
    <property type="nucleotide sequence ID" value="NZ_CP025781.1"/>
</dbReference>
<protein>
    <submittedName>
        <fullName evidence="1">Uncharacterized protein</fullName>
    </submittedName>
</protein>
<dbReference type="KEGG" id="ifl:C1H71_04630"/>
<dbReference type="AlphaFoldDB" id="A0A7G3G6T3"/>
<proteinExistence type="predicted"/>
<reference evidence="1 2" key="1">
    <citation type="submission" date="2018-01" db="EMBL/GenBank/DDBJ databases">
        <title>Genome sequence of Iodobacter sp. strain PCH194 isolated from Indian Trans-Himalaya.</title>
        <authorList>
            <person name="Kumar V."/>
            <person name="Thakur V."/>
            <person name="Kumar S."/>
            <person name="Singh D."/>
        </authorList>
    </citation>
    <scope>NUCLEOTIDE SEQUENCE [LARGE SCALE GENOMIC DNA]</scope>
    <source>
        <strain evidence="1 2">PCH194</strain>
    </source>
</reference>